<dbReference type="PANTHER" id="PTHR42804">
    <property type="entry name" value="ALDEHYDE DEHYDROGENASE"/>
    <property type="match status" value="1"/>
</dbReference>
<dbReference type="PROSITE" id="PS00687">
    <property type="entry name" value="ALDEHYDE_DEHYDR_GLU"/>
    <property type="match status" value="1"/>
</dbReference>
<evidence type="ECO:0000256" key="10">
    <source>
        <dbReference type="RuleBase" id="RU003345"/>
    </source>
</evidence>
<dbReference type="InterPro" id="IPR016163">
    <property type="entry name" value="Ald_DH_C"/>
</dbReference>
<gene>
    <name evidence="12" type="ORF">A7J57_07215</name>
</gene>
<dbReference type="InterPro" id="IPR029510">
    <property type="entry name" value="Ald_DH_CS_GLU"/>
</dbReference>
<evidence type="ECO:0000256" key="2">
    <source>
        <dbReference type="ARBA" id="ARBA00022723"/>
    </source>
</evidence>
<keyword evidence="4" id="KW-0630">Potassium</keyword>
<dbReference type="GO" id="GO:0046872">
    <property type="term" value="F:metal ion binding"/>
    <property type="evidence" value="ECO:0007669"/>
    <property type="project" value="UniProtKB-KW"/>
</dbReference>
<evidence type="ECO:0000256" key="3">
    <source>
        <dbReference type="ARBA" id="ARBA00022857"/>
    </source>
</evidence>
<dbReference type="FunFam" id="3.40.309.10:FF:000012">
    <property type="entry name" value="Betaine aldehyde dehydrogenase"/>
    <property type="match status" value="1"/>
</dbReference>
<reference evidence="12 13" key="1">
    <citation type="submission" date="2016-05" db="EMBL/GenBank/DDBJ databases">
        <authorList>
            <person name="Lavstsen T."/>
            <person name="Jespersen J.S."/>
        </authorList>
    </citation>
    <scope>NUCLEOTIDE SEQUENCE [LARGE SCALE GENOMIC DNA]</scope>
    <source>
        <strain evidence="12 13">KCJ1736</strain>
    </source>
</reference>
<dbReference type="GO" id="GO:0004029">
    <property type="term" value="F:aldehyde dehydrogenase (NAD+) activity"/>
    <property type="evidence" value="ECO:0007669"/>
    <property type="project" value="UniProtKB-EC"/>
</dbReference>
<dbReference type="InterPro" id="IPR016160">
    <property type="entry name" value="Ald_DH_CS_CYS"/>
</dbReference>
<keyword evidence="5 10" id="KW-0560">Oxidoreductase</keyword>
<evidence type="ECO:0000259" key="11">
    <source>
        <dbReference type="Pfam" id="PF00171"/>
    </source>
</evidence>
<evidence type="ECO:0000256" key="1">
    <source>
        <dbReference type="ARBA" id="ARBA00009986"/>
    </source>
</evidence>
<dbReference type="InterPro" id="IPR016162">
    <property type="entry name" value="Ald_DH_N"/>
</dbReference>
<dbReference type="PANTHER" id="PTHR42804:SF1">
    <property type="entry name" value="ALDEHYDE DEHYDROGENASE-RELATED"/>
    <property type="match status" value="1"/>
</dbReference>
<feature type="active site" evidence="9">
    <location>
        <position position="244"/>
    </location>
</feature>
<comment type="similarity">
    <text evidence="1 10">Belongs to the aldehyde dehydrogenase family.</text>
</comment>
<dbReference type="Pfam" id="PF00171">
    <property type="entry name" value="Aldedh"/>
    <property type="match status" value="1"/>
</dbReference>
<dbReference type="AlphaFoldDB" id="A0A176WVL8"/>
<evidence type="ECO:0000313" key="13">
    <source>
        <dbReference type="Proteomes" id="UP000077098"/>
    </source>
</evidence>
<keyword evidence="3" id="KW-0521">NADP</keyword>
<evidence type="ECO:0000256" key="7">
    <source>
        <dbReference type="ARBA" id="ARBA00024226"/>
    </source>
</evidence>
<dbReference type="Gene3D" id="3.40.605.10">
    <property type="entry name" value="Aldehyde Dehydrogenase, Chain A, domain 1"/>
    <property type="match status" value="1"/>
</dbReference>
<keyword evidence="6" id="KW-0558">Oxidation</keyword>
<dbReference type="CDD" id="cd07138">
    <property type="entry name" value="ALDH_CddD_SSP0762"/>
    <property type="match status" value="1"/>
</dbReference>
<accession>A0A176WVL8</accession>
<name>A0A176WVL8_AGRTU</name>
<dbReference type="Proteomes" id="UP000077098">
    <property type="component" value="Unassembled WGS sequence"/>
</dbReference>
<evidence type="ECO:0000313" key="12">
    <source>
        <dbReference type="EMBL" id="OAE36342.1"/>
    </source>
</evidence>
<organism evidence="12 13">
    <name type="scientific">Agrobacterium tumefaciens</name>
    <dbReference type="NCBI Taxonomy" id="358"/>
    <lineage>
        <taxon>Bacteria</taxon>
        <taxon>Pseudomonadati</taxon>
        <taxon>Pseudomonadota</taxon>
        <taxon>Alphaproteobacteria</taxon>
        <taxon>Hyphomicrobiales</taxon>
        <taxon>Rhizobiaceae</taxon>
        <taxon>Rhizobium/Agrobacterium group</taxon>
        <taxon>Agrobacterium</taxon>
        <taxon>Agrobacterium tumefaciens complex</taxon>
    </lineage>
</organism>
<dbReference type="Gene3D" id="3.40.309.10">
    <property type="entry name" value="Aldehyde Dehydrogenase, Chain A, domain 2"/>
    <property type="match status" value="1"/>
</dbReference>
<evidence type="ECO:0000256" key="4">
    <source>
        <dbReference type="ARBA" id="ARBA00022958"/>
    </source>
</evidence>
<proteinExistence type="inferred from homology"/>
<comment type="catalytic activity">
    <reaction evidence="8">
        <text>an aldehyde + NAD(+) + H2O = a carboxylate + NADH + 2 H(+)</text>
        <dbReference type="Rhea" id="RHEA:16185"/>
        <dbReference type="ChEBI" id="CHEBI:15377"/>
        <dbReference type="ChEBI" id="CHEBI:15378"/>
        <dbReference type="ChEBI" id="CHEBI:17478"/>
        <dbReference type="ChEBI" id="CHEBI:29067"/>
        <dbReference type="ChEBI" id="CHEBI:57540"/>
        <dbReference type="ChEBI" id="CHEBI:57945"/>
        <dbReference type="EC" id="1.2.1.3"/>
    </reaction>
</comment>
<evidence type="ECO:0000256" key="9">
    <source>
        <dbReference type="PROSITE-ProRule" id="PRU10007"/>
    </source>
</evidence>
<dbReference type="PROSITE" id="PS00070">
    <property type="entry name" value="ALDEHYDE_DEHYDR_CYS"/>
    <property type="match status" value="1"/>
</dbReference>
<keyword evidence="2" id="KW-0479">Metal-binding</keyword>
<evidence type="ECO:0000256" key="5">
    <source>
        <dbReference type="ARBA" id="ARBA00023002"/>
    </source>
</evidence>
<dbReference type="RefSeq" id="WP_063951751.1">
    <property type="nucleotide sequence ID" value="NZ_LXPS01000041.1"/>
</dbReference>
<feature type="domain" description="Aldehyde dehydrogenase" evidence="11">
    <location>
        <begin position="17"/>
        <end position="469"/>
    </location>
</feature>
<sequence length="472" mass="50764">MRSIEHIYIDGKFVVPDGNERMDLFNPATEEKIGDVRLGNADDARAAVAAAKRGFPAMATSTKAQRIDMLRSLRDTIEERPDELTQVMTEEYGAPAYFTAFSVQNAASIFDVMAETVANYDFDRVVGKSTVRMLPRGVLAAITPWNSNFGFIATKLAHAIGSGSSLVIKPAEQSAFQTDILVRRLHRAGLPAGVFNIVNGTGPVVGAALTQDPDVATVSFTGSTQAAKIIQRAAIDGMKRVVLELGGKAPTIILPDADLDKAIPVALMSGFANSGQACVAGTRILAPRSRLPEIAERLRMAAETFKVGDPRDPEVRIGPLASLAQWERIQTYIRLGVEEGATLLTGGTGRPAGIEKGWFARPTIFADVTNEMRIAREEIFGPVLCLLAYEDEDEAVKIANDSDYGLQAYVLGSDLRRAERIAERLMAGRVVINGAPHDPRAPFGGFKQSGIGREIGAFGLDGMLEPRAVLTP</sequence>
<evidence type="ECO:0000256" key="6">
    <source>
        <dbReference type="ARBA" id="ARBA00023097"/>
    </source>
</evidence>
<comment type="caution">
    <text evidence="12">The sequence shown here is derived from an EMBL/GenBank/DDBJ whole genome shotgun (WGS) entry which is preliminary data.</text>
</comment>
<dbReference type="EC" id="1.2.1.3" evidence="7"/>
<evidence type="ECO:0000256" key="8">
    <source>
        <dbReference type="ARBA" id="ARBA00049194"/>
    </source>
</evidence>
<dbReference type="SUPFAM" id="SSF53720">
    <property type="entry name" value="ALDH-like"/>
    <property type="match status" value="1"/>
</dbReference>
<protein>
    <recommendedName>
        <fullName evidence="7">aldehyde dehydrogenase (NAD(+))</fullName>
        <ecNumber evidence="7">1.2.1.3</ecNumber>
    </recommendedName>
</protein>
<dbReference type="InterPro" id="IPR016161">
    <property type="entry name" value="Ald_DH/histidinol_DH"/>
</dbReference>
<dbReference type="EMBL" id="LXPS01000041">
    <property type="protein sequence ID" value="OAE36342.1"/>
    <property type="molecule type" value="Genomic_DNA"/>
</dbReference>
<dbReference type="InterPro" id="IPR015590">
    <property type="entry name" value="Aldehyde_DH_dom"/>
</dbReference>